<dbReference type="CDD" id="cd00156">
    <property type="entry name" value="REC"/>
    <property type="match status" value="1"/>
</dbReference>
<dbReference type="InterPro" id="IPR011006">
    <property type="entry name" value="CheY-like_superfamily"/>
</dbReference>
<keyword evidence="11" id="KW-1185">Reference proteome</keyword>
<dbReference type="OrthoDB" id="6114847at2"/>
<dbReference type="SMART" id="SM00387">
    <property type="entry name" value="HATPase_c"/>
    <property type="match status" value="1"/>
</dbReference>
<dbReference type="PANTHER" id="PTHR43047">
    <property type="entry name" value="TWO-COMPONENT HISTIDINE PROTEIN KINASE"/>
    <property type="match status" value="1"/>
</dbReference>
<evidence type="ECO:0000256" key="3">
    <source>
        <dbReference type="ARBA" id="ARBA00022553"/>
    </source>
</evidence>
<dbReference type="SMART" id="SM00388">
    <property type="entry name" value="HisKA"/>
    <property type="match status" value="1"/>
</dbReference>
<dbReference type="CDD" id="cd00082">
    <property type="entry name" value="HisKA"/>
    <property type="match status" value="1"/>
</dbReference>
<keyword evidence="7" id="KW-0812">Transmembrane</keyword>
<accession>A0A2G9C7A9</accession>
<dbReference type="Gene3D" id="3.40.50.2300">
    <property type="match status" value="1"/>
</dbReference>
<feature type="domain" description="Histidine kinase" evidence="8">
    <location>
        <begin position="229"/>
        <end position="445"/>
    </location>
</feature>
<dbReference type="RefSeq" id="WP_099862609.1">
    <property type="nucleotide sequence ID" value="NZ_PEOG01000043.1"/>
</dbReference>
<dbReference type="InterPro" id="IPR036890">
    <property type="entry name" value="HATPase_C_sf"/>
</dbReference>
<proteinExistence type="predicted"/>
<dbReference type="PROSITE" id="PS50109">
    <property type="entry name" value="HIS_KIN"/>
    <property type="match status" value="1"/>
</dbReference>
<dbReference type="InterPro" id="IPR001789">
    <property type="entry name" value="Sig_transdc_resp-reg_receiver"/>
</dbReference>
<dbReference type="InterPro" id="IPR004358">
    <property type="entry name" value="Sig_transdc_His_kin-like_C"/>
</dbReference>
<dbReference type="GO" id="GO:0005886">
    <property type="term" value="C:plasma membrane"/>
    <property type="evidence" value="ECO:0007669"/>
    <property type="project" value="TreeGrafter"/>
</dbReference>
<dbReference type="EMBL" id="PEOG01000043">
    <property type="protein sequence ID" value="PIM52222.1"/>
    <property type="molecule type" value="Genomic_DNA"/>
</dbReference>
<sequence>MAGERSAEQASVELELLRLIGKQGRRVPYPVSIAALMMAVMAAQVMSPWLAYGWLATVFVVLAARWAVLGRLPEMHERPLEQRLDWAIWLSLANGLVFSVSLVAAPHLSDFQRMVQTIVLLGLCAGAVATTAGHRIVFQVFLWPVTLANALAWGLFHQPGEQHRWLDWVLSGLIVFFGVILTGLARDTYRVFAESVLIRLQQNKSNQQLRQALSQAESAMAAKTRFLASASHDLRQPMHTLSLFGAALDKRPMDDEGRVIVTQMNLALQSLSSQMDALLDISKLDANVVPVNNQVFALQPWLGRLQREFQPAALRKHLLLRLDCPPEACVESDPVLLERVVRNLIDNAIKYTMRGEVAIEVNRGQDEEVWRLSVRDTGMGIPEHEQQRIFEEFYQVGNPERDRAKGLGLGLSIVTRLVDLLDLHLALRSAPGHGSSFMLNVTAADIALVRPGAAPRQGPALPPMRVLVIDDEEPVRVAMHALLSAHGCQVLLAGSTREGLLKSMGQQPDLLLTDFRLRGGEDGISAVRSLRSAFPGLPALIVSGDTAPERLREAHEAGLTLLHKPVTEELLINAMQAALAEYRREGVDVSSVRGGAASPV</sequence>
<dbReference type="PROSITE" id="PS50110">
    <property type="entry name" value="RESPONSE_REGULATORY"/>
    <property type="match status" value="1"/>
</dbReference>
<comment type="caution">
    <text evidence="10">The sequence shown here is derived from an EMBL/GenBank/DDBJ whole genome shotgun (WGS) entry which is preliminary data.</text>
</comment>
<evidence type="ECO:0000256" key="4">
    <source>
        <dbReference type="ARBA" id="ARBA00022679"/>
    </source>
</evidence>
<evidence type="ECO:0000313" key="10">
    <source>
        <dbReference type="EMBL" id="PIM52222.1"/>
    </source>
</evidence>
<comment type="catalytic activity">
    <reaction evidence="1">
        <text>ATP + protein L-histidine = ADP + protein N-phospho-L-histidine.</text>
        <dbReference type="EC" id="2.7.13.3"/>
    </reaction>
</comment>
<dbReference type="InterPro" id="IPR003661">
    <property type="entry name" value="HisK_dim/P_dom"/>
</dbReference>
<keyword evidence="4" id="KW-0808">Transferase</keyword>
<dbReference type="InterPro" id="IPR036097">
    <property type="entry name" value="HisK_dim/P_sf"/>
</dbReference>
<evidence type="ECO:0000256" key="1">
    <source>
        <dbReference type="ARBA" id="ARBA00000085"/>
    </source>
</evidence>
<feature type="transmembrane region" description="Helical" evidence="7">
    <location>
        <begin position="136"/>
        <end position="156"/>
    </location>
</feature>
<dbReference type="SUPFAM" id="SSF52172">
    <property type="entry name" value="CheY-like"/>
    <property type="match status" value="1"/>
</dbReference>
<dbReference type="FunFam" id="3.30.565.10:FF:000049">
    <property type="entry name" value="Two-component sensor histidine kinase"/>
    <property type="match status" value="1"/>
</dbReference>
<dbReference type="Pfam" id="PF02518">
    <property type="entry name" value="HATPase_c"/>
    <property type="match status" value="1"/>
</dbReference>
<evidence type="ECO:0000256" key="2">
    <source>
        <dbReference type="ARBA" id="ARBA00012438"/>
    </source>
</evidence>
<reference evidence="10 11" key="1">
    <citation type="submission" date="2017-11" db="EMBL/GenBank/DDBJ databases">
        <title>Draft genome sequence of Mitsuaria sp. HWN-4.</title>
        <authorList>
            <person name="Gundlapally S.R."/>
        </authorList>
    </citation>
    <scope>NUCLEOTIDE SEQUENCE [LARGE SCALE GENOMIC DNA]</scope>
    <source>
        <strain evidence="10 11">HWN-4</strain>
    </source>
</reference>
<keyword evidence="3 6" id="KW-0597">Phosphoprotein</keyword>
<dbReference type="SUPFAM" id="SSF47384">
    <property type="entry name" value="Homodimeric domain of signal transducing histidine kinase"/>
    <property type="match status" value="1"/>
</dbReference>
<dbReference type="AlphaFoldDB" id="A0A2G9C7A9"/>
<dbReference type="Gene3D" id="3.30.565.10">
    <property type="entry name" value="Histidine kinase-like ATPase, C-terminal domain"/>
    <property type="match status" value="1"/>
</dbReference>
<feature type="transmembrane region" description="Helical" evidence="7">
    <location>
        <begin position="27"/>
        <end position="46"/>
    </location>
</feature>
<evidence type="ECO:0000313" key="11">
    <source>
        <dbReference type="Proteomes" id="UP000231501"/>
    </source>
</evidence>
<dbReference type="GO" id="GO:0009927">
    <property type="term" value="F:histidine phosphotransfer kinase activity"/>
    <property type="evidence" value="ECO:0007669"/>
    <property type="project" value="TreeGrafter"/>
</dbReference>
<organism evidence="10 11">
    <name type="scientific">Roseateles chitinivorans</name>
    <dbReference type="NCBI Taxonomy" id="2917965"/>
    <lineage>
        <taxon>Bacteria</taxon>
        <taxon>Pseudomonadati</taxon>
        <taxon>Pseudomonadota</taxon>
        <taxon>Betaproteobacteria</taxon>
        <taxon>Burkholderiales</taxon>
        <taxon>Sphaerotilaceae</taxon>
        <taxon>Roseateles</taxon>
    </lineage>
</organism>
<feature type="transmembrane region" description="Helical" evidence="7">
    <location>
        <begin position="52"/>
        <end position="72"/>
    </location>
</feature>
<keyword evidence="7" id="KW-1133">Transmembrane helix</keyword>
<dbReference type="Pfam" id="PF00512">
    <property type="entry name" value="HisKA"/>
    <property type="match status" value="1"/>
</dbReference>
<dbReference type="PRINTS" id="PR00344">
    <property type="entry name" value="BCTRLSENSOR"/>
</dbReference>
<feature type="modified residue" description="4-aspartylphosphate" evidence="6">
    <location>
        <position position="514"/>
    </location>
</feature>
<feature type="transmembrane region" description="Helical" evidence="7">
    <location>
        <begin position="84"/>
        <end position="105"/>
    </location>
</feature>
<dbReference type="PANTHER" id="PTHR43047:SF9">
    <property type="entry name" value="HISTIDINE KINASE"/>
    <property type="match status" value="1"/>
</dbReference>
<evidence type="ECO:0000259" key="9">
    <source>
        <dbReference type="PROSITE" id="PS50110"/>
    </source>
</evidence>
<keyword evidence="5" id="KW-0418">Kinase</keyword>
<evidence type="ECO:0000259" key="8">
    <source>
        <dbReference type="PROSITE" id="PS50109"/>
    </source>
</evidence>
<feature type="domain" description="Response regulatory" evidence="9">
    <location>
        <begin position="465"/>
        <end position="579"/>
    </location>
</feature>
<protein>
    <recommendedName>
        <fullName evidence="2">histidine kinase</fullName>
        <ecNumber evidence="2">2.7.13.3</ecNumber>
    </recommendedName>
</protein>
<dbReference type="Gene3D" id="1.10.287.130">
    <property type="match status" value="1"/>
</dbReference>
<evidence type="ECO:0000256" key="5">
    <source>
        <dbReference type="ARBA" id="ARBA00022777"/>
    </source>
</evidence>
<evidence type="ECO:0000256" key="6">
    <source>
        <dbReference type="PROSITE-ProRule" id="PRU00169"/>
    </source>
</evidence>
<dbReference type="InterPro" id="IPR005467">
    <property type="entry name" value="His_kinase_dom"/>
</dbReference>
<name>A0A2G9C7A9_9BURK</name>
<dbReference type="EC" id="2.7.13.3" evidence="2"/>
<keyword evidence="7" id="KW-0472">Membrane</keyword>
<dbReference type="InterPro" id="IPR003594">
    <property type="entry name" value="HATPase_dom"/>
</dbReference>
<dbReference type="GO" id="GO:0000155">
    <property type="term" value="F:phosphorelay sensor kinase activity"/>
    <property type="evidence" value="ECO:0007669"/>
    <property type="project" value="InterPro"/>
</dbReference>
<evidence type="ECO:0000256" key="7">
    <source>
        <dbReference type="SAM" id="Phobius"/>
    </source>
</evidence>
<feature type="transmembrane region" description="Helical" evidence="7">
    <location>
        <begin position="168"/>
        <end position="185"/>
    </location>
</feature>
<dbReference type="Pfam" id="PF00072">
    <property type="entry name" value="Response_reg"/>
    <property type="match status" value="1"/>
</dbReference>
<dbReference type="SUPFAM" id="SSF55874">
    <property type="entry name" value="ATPase domain of HSP90 chaperone/DNA topoisomerase II/histidine kinase"/>
    <property type="match status" value="1"/>
</dbReference>
<dbReference type="SMART" id="SM00448">
    <property type="entry name" value="REC"/>
    <property type="match status" value="1"/>
</dbReference>
<gene>
    <name evidence="10" type="ORF">CS062_16010</name>
</gene>
<dbReference type="Proteomes" id="UP000231501">
    <property type="component" value="Unassembled WGS sequence"/>
</dbReference>